<dbReference type="EC" id="5.1.1.-" evidence="5"/>
<evidence type="ECO:0000313" key="8">
    <source>
        <dbReference type="Proteomes" id="UP000664844"/>
    </source>
</evidence>
<keyword evidence="8" id="KW-1185">Reference proteome</keyword>
<dbReference type="CDD" id="cd03319">
    <property type="entry name" value="L-Ala-DL-Glu_epimerase"/>
    <property type="match status" value="1"/>
</dbReference>
<dbReference type="InterPro" id="IPR029065">
    <property type="entry name" value="Enolase_C-like"/>
</dbReference>
<evidence type="ECO:0000259" key="6">
    <source>
        <dbReference type="SMART" id="SM00922"/>
    </source>
</evidence>
<evidence type="ECO:0000313" key="7">
    <source>
        <dbReference type="EMBL" id="MBO0351391.1"/>
    </source>
</evidence>
<evidence type="ECO:0000256" key="5">
    <source>
        <dbReference type="RuleBase" id="RU366006"/>
    </source>
</evidence>
<keyword evidence="4 5" id="KW-0413">Isomerase</keyword>
<accession>A0ABS3FWA0</accession>
<dbReference type="InterPro" id="IPR029017">
    <property type="entry name" value="Enolase-like_N"/>
</dbReference>
<name>A0ABS3FWA0_9CYAN</name>
<comment type="caution">
    <text evidence="7">The sequence shown here is derived from an EMBL/GenBank/DDBJ whole genome shotgun (WGS) entry which is preliminary data.</text>
</comment>
<dbReference type="InterPro" id="IPR013341">
    <property type="entry name" value="Mandelate_racemase_N_dom"/>
</dbReference>
<protein>
    <recommendedName>
        <fullName evidence="5">Dipeptide epimerase</fullName>
        <ecNumber evidence="5">5.1.1.-</ecNumber>
    </recommendedName>
</protein>
<dbReference type="InterPro" id="IPR018110">
    <property type="entry name" value="Mandel_Rmase/mucon_lact_enz_CS"/>
</dbReference>
<sequence length="367" mass="39925">MKIQIETFTVHKRFALTISRGTTAQSTNVLVKVEAEEITGWGEASPFSAGGTPQTTPEIVAALQNVAPQLERFCPLDRQEIEAFLMTLTNEAQFPSAAQAGLDTALQDWLGKKVGLPLWQLWGLDRHRIVPTSLTIGISSPEAARTRVRHWFNLDSDSPETAAVPSTQGCAIKVKLGSPAGIAADRAMFLAVQEEAPPDSAFSIDANGGWTLEDAVAMSHWLSSRGVKYLEQPLPVAAQEELRHLYRESPLPIFVDESCFTRADIIPLADRVHGINIKLMKCGGLTEAMRMIHTANACGLQVMFGCYSDSVVANTALSHLSPLADYLDLDSHLNLIDDPFTGAIVQEGRLLPNNLPGLGVQRRAYNS</sequence>
<gene>
    <name evidence="7" type="ORF">J0895_20380</name>
</gene>
<evidence type="ECO:0000256" key="4">
    <source>
        <dbReference type="ARBA" id="ARBA00023235"/>
    </source>
</evidence>
<comment type="similarity">
    <text evidence="1 5">Belongs to the mandelate racemase/muconate lactonizing enzyme family.</text>
</comment>
<dbReference type="InterPro" id="IPR034603">
    <property type="entry name" value="Dipeptide_epimerase"/>
</dbReference>
<proteinExistence type="inferred from homology"/>
<dbReference type="Gene3D" id="3.30.390.10">
    <property type="entry name" value="Enolase-like, N-terminal domain"/>
    <property type="match status" value="1"/>
</dbReference>
<organism evidence="7 8">
    <name type="scientific">Phormidium pseudopriestleyi FRX01</name>
    <dbReference type="NCBI Taxonomy" id="1759528"/>
    <lineage>
        <taxon>Bacteria</taxon>
        <taxon>Bacillati</taxon>
        <taxon>Cyanobacteriota</taxon>
        <taxon>Cyanophyceae</taxon>
        <taxon>Oscillatoriophycideae</taxon>
        <taxon>Oscillatoriales</taxon>
        <taxon>Oscillatoriaceae</taxon>
        <taxon>Phormidium</taxon>
    </lineage>
</organism>
<keyword evidence="3 5" id="KW-0460">Magnesium</keyword>
<dbReference type="EMBL" id="JAFLQW010000537">
    <property type="protein sequence ID" value="MBO0351391.1"/>
    <property type="molecule type" value="Genomic_DNA"/>
</dbReference>
<keyword evidence="2 5" id="KW-0479">Metal-binding</keyword>
<dbReference type="PANTHER" id="PTHR48080:SF3">
    <property type="entry name" value="ENOLASE SUPERFAMILY MEMBER DDB_G0284701"/>
    <property type="match status" value="1"/>
</dbReference>
<evidence type="ECO:0000256" key="2">
    <source>
        <dbReference type="ARBA" id="ARBA00022723"/>
    </source>
</evidence>
<evidence type="ECO:0000256" key="1">
    <source>
        <dbReference type="ARBA" id="ARBA00008031"/>
    </source>
</evidence>
<evidence type="ECO:0000256" key="3">
    <source>
        <dbReference type="ARBA" id="ARBA00022842"/>
    </source>
</evidence>
<dbReference type="RefSeq" id="WP_207089831.1">
    <property type="nucleotide sequence ID" value="NZ_JAFLQW010000537.1"/>
</dbReference>
<dbReference type="Pfam" id="PF13378">
    <property type="entry name" value="MR_MLE_C"/>
    <property type="match status" value="1"/>
</dbReference>
<feature type="domain" description="Mandelate racemase/muconate lactonizing enzyme C-terminal" evidence="6">
    <location>
        <begin position="159"/>
        <end position="252"/>
    </location>
</feature>
<dbReference type="InterPro" id="IPR036849">
    <property type="entry name" value="Enolase-like_C_sf"/>
</dbReference>
<dbReference type="SFLD" id="SFLDS00001">
    <property type="entry name" value="Enolase"/>
    <property type="match status" value="1"/>
</dbReference>
<dbReference type="InterPro" id="IPR034593">
    <property type="entry name" value="DgoD-like"/>
</dbReference>
<dbReference type="PROSITE" id="PS00909">
    <property type="entry name" value="MR_MLE_2"/>
    <property type="match status" value="1"/>
</dbReference>
<dbReference type="PANTHER" id="PTHR48080">
    <property type="entry name" value="D-GALACTONATE DEHYDRATASE-RELATED"/>
    <property type="match status" value="1"/>
</dbReference>
<dbReference type="Proteomes" id="UP000664844">
    <property type="component" value="Unassembled WGS sequence"/>
</dbReference>
<dbReference type="SUPFAM" id="SSF54826">
    <property type="entry name" value="Enolase N-terminal domain-like"/>
    <property type="match status" value="1"/>
</dbReference>
<comment type="cofactor">
    <cofactor evidence="5">
        <name>Mg(2+)</name>
        <dbReference type="ChEBI" id="CHEBI:18420"/>
    </cofactor>
    <text evidence="5">Binds 1 Mg(2+) ion per subunit.</text>
</comment>
<reference evidence="7 8" key="1">
    <citation type="submission" date="2021-03" db="EMBL/GenBank/DDBJ databases">
        <title>Metabolic Capacity of the Antarctic Cyanobacterium Phormidium pseudopriestleyi that Sustains Oxygenic Photosynthesis in the Presence of Hydrogen Sulfide.</title>
        <authorList>
            <person name="Lumian J.E."/>
            <person name="Jungblut A.D."/>
            <person name="Dillon M.L."/>
            <person name="Hawes I."/>
            <person name="Doran P.T."/>
            <person name="Mackey T.J."/>
            <person name="Dick G.J."/>
            <person name="Grettenberger C.L."/>
            <person name="Sumner D.Y."/>
        </authorList>
    </citation>
    <scope>NUCLEOTIDE SEQUENCE [LARGE SCALE GENOMIC DNA]</scope>
    <source>
        <strain evidence="7 8">FRX01</strain>
    </source>
</reference>
<dbReference type="SFLD" id="SFLDG00180">
    <property type="entry name" value="muconate_cycloisomerase"/>
    <property type="match status" value="1"/>
</dbReference>
<dbReference type="Gene3D" id="3.20.20.120">
    <property type="entry name" value="Enolase-like C-terminal domain"/>
    <property type="match status" value="1"/>
</dbReference>
<dbReference type="SUPFAM" id="SSF51604">
    <property type="entry name" value="Enolase C-terminal domain-like"/>
    <property type="match status" value="1"/>
</dbReference>
<dbReference type="InterPro" id="IPR013342">
    <property type="entry name" value="Mandelate_racemase_C"/>
</dbReference>
<dbReference type="SMART" id="SM00922">
    <property type="entry name" value="MR_MLE"/>
    <property type="match status" value="1"/>
</dbReference>
<dbReference type="Pfam" id="PF02746">
    <property type="entry name" value="MR_MLE_N"/>
    <property type="match status" value="1"/>
</dbReference>